<protein>
    <submittedName>
        <fullName evidence="1">Uncharacterized protein</fullName>
    </submittedName>
</protein>
<accession>A0A1D1VN09</accession>
<name>A0A1D1VN09_RAMVA</name>
<evidence type="ECO:0000313" key="2">
    <source>
        <dbReference type="Proteomes" id="UP000186922"/>
    </source>
</evidence>
<organism evidence="1 2">
    <name type="scientific">Ramazzottius varieornatus</name>
    <name type="common">Water bear</name>
    <name type="synonym">Tardigrade</name>
    <dbReference type="NCBI Taxonomy" id="947166"/>
    <lineage>
        <taxon>Eukaryota</taxon>
        <taxon>Metazoa</taxon>
        <taxon>Ecdysozoa</taxon>
        <taxon>Tardigrada</taxon>
        <taxon>Eutardigrada</taxon>
        <taxon>Parachela</taxon>
        <taxon>Hypsibioidea</taxon>
        <taxon>Ramazzottiidae</taxon>
        <taxon>Ramazzottius</taxon>
    </lineage>
</organism>
<dbReference type="Proteomes" id="UP000186922">
    <property type="component" value="Unassembled WGS sequence"/>
</dbReference>
<dbReference type="AlphaFoldDB" id="A0A1D1VN09"/>
<evidence type="ECO:0000313" key="1">
    <source>
        <dbReference type="EMBL" id="GAV00304.1"/>
    </source>
</evidence>
<reference evidence="1 2" key="1">
    <citation type="journal article" date="2016" name="Nat. Commun.">
        <title>Extremotolerant tardigrade genome and improved radiotolerance of human cultured cells by tardigrade-unique protein.</title>
        <authorList>
            <person name="Hashimoto T."/>
            <person name="Horikawa D.D."/>
            <person name="Saito Y."/>
            <person name="Kuwahara H."/>
            <person name="Kozuka-Hata H."/>
            <person name="Shin-I T."/>
            <person name="Minakuchi Y."/>
            <person name="Ohishi K."/>
            <person name="Motoyama A."/>
            <person name="Aizu T."/>
            <person name="Enomoto A."/>
            <person name="Kondo K."/>
            <person name="Tanaka S."/>
            <person name="Hara Y."/>
            <person name="Koshikawa S."/>
            <person name="Sagara H."/>
            <person name="Miura T."/>
            <person name="Yokobori S."/>
            <person name="Miyagawa K."/>
            <person name="Suzuki Y."/>
            <person name="Kubo T."/>
            <person name="Oyama M."/>
            <person name="Kohara Y."/>
            <person name="Fujiyama A."/>
            <person name="Arakawa K."/>
            <person name="Katayama T."/>
            <person name="Toyoda A."/>
            <person name="Kunieda T."/>
        </authorList>
    </citation>
    <scope>NUCLEOTIDE SEQUENCE [LARGE SCALE GENOMIC DNA]</scope>
    <source>
        <strain evidence="1 2">YOKOZUNA-1</strain>
    </source>
</reference>
<comment type="caution">
    <text evidence="1">The sequence shown here is derived from an EMBL/GenBank/DDBJ whole genome shotgun (WGS) entry which is preliminary data.</text>
</comment>
<dbReference type="EMBL" id="BDGG01000006">
    <property type="protein sequence ID" value="GAV00304.1"/>
    <property type="molecule type" value="Genomic_DNA"/>
</dbReference>
<gene>
    <name evidence="1" type="primary">RvY_11172-1</name>
    <name evidence="1" type="synonym">RvY_11172.1</name>
    <name evidence="1" type="ORF">RvY_11172</name>
</gene>
<proteinExistence type="predicted"/>
<keyword evidence="2" id="KW-1185">Reference proteome</keyword>
<sequence length="100" mass="11560">MSISRDDYDCIDPSSLVELTRYVEMAGLLDVGVALPAQDEQEFLVLLQSHTVTVRHGQDIHCGMEWEFRPSLDNSVLNLMDYEEDYTQYYGLQNDGQRLR</sequence>